<dbReference type="InterPro" id="IPR006373">
    <property type="entry name" value="VSA_Rifin"/>
</dbReference>
<reference evidence="4" key="2">
    <citation type="submission" date="2014-05" db="EMBL/GenBank/DDBJ databases">
        <title>The genome sequences of chimpanzee malaria parasites reveal the path to human adaptation.</title>
        <authorList>
            <person name="Otto T.D."/>
            <person name="Rayner J.C."/>
            <person name="Boehme U."/>
            <person name="Pain A."/>
            <person name="Spottiswoode N."/>
            <person name="Sanders M."/>
            <person name="Quail M."/>
            <person name="Ollomo B."/>
            <person name="Renaud F."/>
            <person name="Thomas A.W."/>
            <person name="Prugnolle F."/>
            <person name="Conway D.J."/>
            <person name="Newbold C."/>
            <person name="Berriman M."/>
        </authorList>
    </citation>
    <scope>NUCLEOTIDE SEQUENCE [LARGE SCALE GENOMIC DNA]</scope>
    <source>
        <strain evidence="4">CDC</strain>
    </source>
</reference>
<organism evidence="4 5">
    <name type="scientific">Plasmodium reichenowi</name>
    <dbReference type="NCBI Taxonomy" id="5854"/>
    <lineage>
        <taxon>Eukaryota</taxon>
        <taxon>Sar</taxon>
        <taxon>Alveolata</taxon>
        <taxon>Apicomplexa</taxon>
        <taxon>Aconoidasida</taxon>
        <taxon>Haemosporida</taxon>
        <taxon>Plasmodiidae</taxon>
        <taxon>Plasmodium</taxon>
        <taxon>Plasmodium (Laverania)</taxon>
    </lineage>
</organism>
<dbReference type="Pfam" id="PF02009">
    <property type="entry name" value="RIFIN"/>
    <property type="match status" value="1"/>
</dbReference>
<keyword evidence="5" id="KW-1185">Reference proteome</keyword>
<dbReference type="NCBIfam" id="TIGR01477">
    <property type="entry name" value="RIFIN"/>
    <property type="match status" value="1"/>
</dbReference>
<proteinExistence type="predicted"/>
<reference evidence="4" key="1">
    <citation type="submission" date="2014-01" db="EMBL/GenBank/DDBJ databases">
        <authorList>
            <person name="Aslett M."/>
        </authorList>
    </citation>
    <scope>NUCLEOTIDE SEQUENCE</scope>
    <source>
        <strain evidence="4">CDC</strain>
    </source>
</reference>
<name>A0A060RM32_PLARE</name>
<feature type="signal peptide" evidence="3">
    <location>
        <begin position="1"/>
        <end position="24"/>
    </location>
</feature>
<dbReference type="PhylomeDB" id="A0A060RM32"/>
<evidence type="ECO:0000313" key="4">
    <source>
        <dbReference type="EMBL" id="CDO61692.1"/>
    </source>
</evidence>
<evidence type="ECO:0000256" key="1">
    <source>
        <dbReference type="SAM" id="MobiDB-lite"/>
    </source>
</evidence>
<keyword evidence="2" id="KW-1133">Transmembrane helix</keyword>
<feature type="region of interest" description="Disordered" evidence="1">
    <location>
        <begin position="79"/>
        <end position="100"/>
    </location>
</feature>
<evidence type="ECO:0000256" key="3">
    <source>
        <dbReference type="SAM" id="SignalP"/>
    </source>
</evidence>
<gene>
    <name evidence="4" type="primary">RIF</name>
    <name evidence="4" type="ORF">PRCDC_0032800</name>
</gene>
<feature type="transmembrane region" description="Helical" evidence="2">
    <location>
        <begin position="304"/>
        <end position="326"/>
    </location>
</feature>
<dbReference type="AlphaFoldDB" id="A0A060RM32"/>
<feature type="compositionally biased region" description="Basic and acidic residues" evidence="1">
    <location>
        <begin position="90"/>
        <end position="100"/>
    </location>
</feature>
<evidence type="ECO:0000313" key="5">
    <source>
        <dbReference type="Proteomes" id="UP000027581"/>
    </source>
</evidence>
<evidence type="ECO:0000256" key="2">
    <source>
        <dbReference type="SAM" id="Phobius"/>
    </source>
</evidence>
<feature type="chain" id="PRO_5001586089" evidence="3">
    <location>
        <begin position="25"/>
        <end position="346"/>
    </location>
</feature>
<dbReference type="VEuPathDB" id="PlasmoDB:PRG01_0025600"/>
<keyword evidence="2" id="KW-0472">Membrane</keyword>
<sequence>MKLHFCNILLFAFLLNILLTLYQTRNKNKLYITPHHTQTNRSLCECDKQSSNYDKDADMKSVKESFDDRTAQRFEEYEERMKDKRQKRKEQRDKNIQNIIENDKREKSLAEKVEKGCLRCVCGLGGVAASVGLFGGFGIYGWKISATTAAIEGVKQASIEAGEAARIAEGIKAVISGITKELGVSTLGDKALGNYITENTYTNASIISGYIQTEYNASACMQSGLAAKKPICILVTEKSLIPGYVQGITRGEAVSYSKVIDTTVGTIVSKAEPVAGVAAKKASDEVIQRSIAVVDAKYSICQTAIIASVVAIVVIVLIMIIIYLVLRYRRKKKMNKKAQYTKLLKE</sequence>
<accession>A0A060RM32</accession>
<keyword evidence="2" id="KW-0812">Transmembrane</keyword>
<protein>
    <submittedName>
        <fullName evidence="4">Rifin</fullName>
    </submittedName>
</protein>
<dbReference type="VEuPathDB" id="PlasmoDB:PRCDC_0032800"/>
<keyword evidence="3" id="KW-0732">Signal</keyword>
<dbReference type="Proteomes" id="UP000027581">
    <property type="component" value="Unassembled WGS sequence"/>
</dbReference>
<dbReference type="EMBL" id="HG810469">
    <property type="protein sequence ID" value="CDO61692.1"/>
    <property type="molecule type" value="Genomic_DNA"/>
</dbReference>